<dbReference type="AlphaFoldDB" id="G8BN00"/>
<sequence length="246" mass="27258">MNTLASLFCSNSVLCATPSNPYVTFKQSLKNVITYFNGKVLPRPGSVYGIYFYKGLAGHTGRERGMTTHCRRKGCSRKIKSRNGKVVLCAHVSGPHRLRTQLLAQVLGQAVARCCTHASVASPSFLNFHQILTNPAAGGEEKHICTDNSPCSSCYHFPYIVTLPESLSPLPRAVLTGSFSVSFLFFSQNCNLHTAMGSYCLRGFDWKSLYYPKTAYPVQHRIYLFIDNASLSYITDVILNIVLVNI</sequence>
<gene>
    <name evidence="1" type="primary">TPHA0A01950</name>
    <name evidence="1" type="ordered locus">TPHA_0A01950</name>
</gene>
<dbReference type="RefSeq" id="XP_003683712.1">
    <property type="nucleotide sequence ID" value="XM_003683664.1"/>
</dbReference>
<dbReference type="EMBL" id="HE612856">
    <property type="protein sequence ID" value="CCE61278.1"/>
    <property type="molecule type" value="Genomic_DNA"/>
</dbReference>
<dbReference type="GeneID" id="11532210"/>
<organism evidence="1 2">
    <name type="scientific">Tetrapisispora phaffii (strain ATCC 24235 / CBS 4417 / NBRC 1672 / NRRL Y-8282 / UCD 70-5)</name>
    <name type="common">Yeast</name>
    <name type="synonym">Fabospora phaffii</name>
    <dbReference type="NCBI Taxonomy" id="1071381"/>
    <lineage>
        <taxon>Eukaryota</taxon>
        <taxon>Fungi</taxon>
        <taxon>Dikarya</taxon>
        <taxon>Ascomycota</taxon>
        <taxon>Saccharomycotina</taxon>
        <taxon>Saccharomycetes</taxon>
        <taxon>Saccharomycetales</taxon>
        <taxon>Saccharomycetaceae</taxon>
        <taxon>Tetrapisispora</taxon>
    </lineage>
</organism>
<dbReference type="HOGENOM" id="CLU_1129713_0_0_1"/>
<reference evidence="1 2" key="1">
    <citation type="journal article" date="2011" name="Proc. Natl. Acad. Sci. U.S.A.">
        <title>Evolutionary erosion of yeast sex chromosomes by mating-type switching accidents.</title>
        <authorList>
            <person name="Gordon J.L."/>
            <person name="Armisen D."/>
            <person name="Proux-Wera E."/>
            <person name="Oheigeartaigh S.S."/>
            <person name="Byrne K.P."/>
            <person name="Wolfe K.H."/>
        </authorList>
    </citation>
    <scope>NUCLEOTIDE SEQUENCE [LARGE SCALE GENOMIC DNA]</scope>
    <source>
        <strain evidence="2">ATCC 24235 / CBS 4417 / NBRC 1672 / NRRL Y-8282 / UCD 70-5</strain>
    </source>
</reference>
<dbReference type="KEGG" id="tpf:TPHA_0A01950"/>
<evidence type="ECO:0000313" key="1">
    <source>
        <dbReference type="EMBL" id="CCE61278.1"/>
    </source>
</evidence>
<dbReference type="Proteomes" id="UP000005666">
    <property type="component" value="Chromosome 1"/>
</dbReference>
<protein>
    <submittedName>
        <fullName evidence="1">Uncharacterized protein</fullName>
    </submittedName>
</protein>
<keyword evidence="2" id="KW-1185">Reference proteome</keyword>
<proteinExistence type="predicted"/>
<evidence type="ECO:0000313" key="2">
    <source>
        <dbReference type="Proteomes" id="UP000005666"/>
    </source>
</evidence>
<accession>G8BN00</accession>
<name>G8BN00_TETPH</name>